<keyword evidence="2" id="KW-1133">Transmembrane helix</keyword>
<keyword evidence="4" id="KW-1185">Reference proteome</keyword>
<feature type="region of interest" description="Disordered" evidence="1">
    <location>
        <begin position="65"/>
        <end position="91"/>
    </location>
</feature>
<protein>
    <recommendedName>
        <fullName evidence="5">Pentatricopeptide repeat-containing protein</fullName>
    </recommendedName>
</protein>
<comment type="caution">
    <text evidence="3">The sequence shown here is derived from an EMBL/GenBank/DDBJ whole genome shotgun (WGS) entry which is preliminary data.</text>
</comment>
<name>A0AAP0LCB2_9MAGN</name>
<reference evidence="3 4" key="1">
    <citation type="submission" date="2024-01" db="EMBL/GenBank/DDBJ databases">
        <title>Genome assemblies of Stephania.</title>
        <authorList>
            <person name="Yang L."/>
        </authorList>
    </citation>
    <scope>NUCLEOTIDE SEQUENCE [LARGE SCALE GENOMIC DNA]</scope>
    <source>
        <strain evidence="3">YNDBR</strain>
        <tissue evidence="3">Leaf</tissue>
    </source>
</reference>
<dbReference type="InterPro" id="IPR011990">
    <property type="entry name" value="TPR-like_helical_dom_sf"/>
</dbReference>
<keyword evidence="2" id="KW-0812">Transmembrane</keyword>
<sequence>MSWSAMIMGLAIILMAMHADLALKLFRKMENKPNVVTFIGVLDRCLVINRLNNEGLTVSKEILDSTSRSRSRDSGLGRKDLTHPTTTLLHG</sequence>
<gene>
    <name evidence="3" type="ORF">Syun_000618</name>
</gene>
<dbReference type="Gene3D" id="1.25.40.10">
    <property type="entry name" value="Tetratricopeptide repeat domain"/>
    <property type="match status" value="1"/>
</dbReference>
<accession>A0AAP0LCB2</accession>
<dbReference type="EMBL" id="JBBNAF010000001">
    <property type="protein sequence ID" value="KAK9168478.1"/>
    <property type="molecule type" value="Genomic_DNA"/>
</dbReference>
<evidence type="ECO:0000313" key="4">
    <source>
        <dbReference type="Proteomes" id="UP001420932"/>
    </source>
</evidence>
<feature type="compositionally biased region" description="Basic and acidic residues" evidence="1">
    <location>
        <begin position="70"/>
        <end position="82"/>
    </location>
</feature>
<feature type="transmembrane region" description="Helical" evidence="2">
    <location>
        <begin position="6"/>
        <end position="23"/>
    </location>
</feature>
<evidence type="ECO:0000256" key="2">
    <source>
        <dbReference type="SAM" id="Phobius"/>
    </source>
</evidence>
<proteinExistence type="predicted"/>
<evidence type="ECO:0008006" key="5">
    <source>
        <dbReference type="Google" id="ProtNLM"/>
    </source>
</evidence>
<evidence type="ECO:0000256" key="1">
    <source>
        <dbReference type="SAM" id="MobiDB-lite"/>
    </source>
</evidence>
<organism evidence="3 4">
    <name type="scientific">Stephania yunnanensis</name>
    <dbReference type="NCBI Taxonomy" id="152371"/>
    <lineage>
        <taxon>Eukaryota</taxon>
        <taxon>Viridiplantae</taxon>
        <taxon>Streptophyta</taxon>
        <taxon>Embryophyta</taxon>
        <taxon>Tracheophyta</taxon>
        <taxon>Spermatophyta</taxon>
        <taxon>Magnoliopsida</taxon>
        <taxon>Ranunculales</taxon>
        <taxon>Menispermaceae</taxon>
        <taxon>Menispermoideae</taxon>
        <taxon>Cissampelideae</taxon>
        <taxon>Stephania</taxon>
    </lineage>
</organism>
<dbReference type="Proteomes" id="UP001420932">
    <property type="component" value="Unassembled WGS sequence"/>
</dbReference>
<dbReference type="AlphaFoldDB" id="A0AAP0LCB2"/>
<evidence type="ECO:0000313" key="3">
    <source>
        <dbReference type="EMBL" id="KAK9168478.1"/>
    </source>
</evidence>
<keyword evidence="2" id="KW-0472">Membrane</keyword>